<dbReference type="GO" id="GO:0003755">
    <property type="term" value="F:peptidyl-prolyl cis-trans isomerase activity"/>
    <property type="evidence" value="ECO:0007669"/>
    <property type="project" value="UniProtKB-EC"/>
</dbReference>
<dbReference type="SUPFAM" id="SSF48452">
    <property type="entry name" value="TPR-like"/>
    <property type="match status" value="1"/>
</dbReference>
<dbReference type="PROSITE" id="PS50005">
    <property type="entry name" value="TPR"/>
    <property type="match status" value="1"/>
</dbReference>
<evidence type="ECO:0000313" key="6">
    <source>
        <dbReference type="EMBL" id="OMJ75969.1"/>
    </source>
</evidence>
<evidence type="ECO:0000313" key="7">
    <source>
        <dbReference type="Proteomes" id="UP000187209"/>
    </source>
</evidence>
<evidence type="ECO:0000256" key="2">
    <source>
        <dbReference type="ARBA" id="ARBA00013194"/>
    </source>
</evidence>
<dbReference type="InterPro" id="IPR019734">
    <property type="entry name" value="TPR_rpt"/>
</dbReference>
<dbReference type="InterPro" id="IPR011990">
    <property type="entry name" value="TPR-like_helical_dom_sf"/>
</dbReference>
<protein>
    <recommendedName>
        <fullName evidence="2">peptidylprolyl isomerase</fullName>
        <ecNumber evidence="2">5.2.1.8</ecNumber>
    </recommendedName>
</protein>
<dbReference type="Proteomes" id="UP000187209">
    <property type="component" value="Unassembled WGS sequence"/>
</dbReference>
<dbReference type="SMART" id="SM00028">
    <property type="entry name" value="TPR"/>
    <property type="match status" value="3"/>
</dbReference>
<evidence type="ECO:0000256" key="5">
    <source>
        <dbReference type="PROSITE-ProRule" id="PRU00339"/>
    </source>
</evidence>
<dbReference type="Gene3D" id="1.25.40.10">
    <property type="entry name" value="Tetratricopeptide repeat domain"/>
    <property type="match status" value="1"/>
</dbReference>
<keyword evidence="3" id="KW-0697">Rotamase</keyword>
<dbReference type="InterPro" id="IPR050754">
    <property type="entry name" value="FKBP4/5/8-like"/>
</dbReference>
<dbReference type="OrthoDB" id="312915at2759"/>
<dbReference type="PANTHER" id="PTHR46512:SF9">
    <property type="entry name" value="PEPTIDYLPROLYL ISOMERASE"/>
    <property type="match status" value="1"/>
</dbReference>
<keyword evidence="7" id="KW-1185">Reference proteome</keyword>
<evidence type="ECO:0000256" key="1">
    <source>
        <dbReference type="ARBA" id="ARBA00000971"/>
    </source>
</evidence>
<gene>
    <name evidence="6" type="ORF">SteCoe_24778</name>
</gene>
<comment type="catalytic activity">
    <reaction evidence="1">
        <text>[protein]-peptidylproline (omega=180) = [protein]-peptidylproline (omega=0)</text>
        <dbReference type="Rhea" id="RHEA:16237"/>
        <dbReference type="Rhea" id="RHEA-COMP:10747"/>
        <dbReference type="Rhea" id="RHEA-COMP:10748"/>
        <dbReference type="ChEBI" id="CHEBI:83833"/>
        <dbReference type="ChEBI" id="CHEBI:83834"/>
        <dbReference type="EC" id="5.2.1.8"/>
    </reaction>
</comment>
<keyword evidence="4" id="KW-0413">Isomerase</keyword>
<keyword evidence="5" id="KW-0802">TPR repeat</keyword>
<reference evidence="6 7" key="1">
    <citation type="submission" date="2016-11" db="EMBL/GenBank/DDBJ databases">
        <title>The macronuclear genome of Stentor coeruleus: a giant cell with tiny introns.</title>
        <authorList>
            <person name="Slabodnick M."/>
            <person name="Ruby J.G."/>
            <person name="Reiff S.B."/>
            <person name="Swart E.C."/>
            <person name="Gosai S."/>
            <person name="Prabakaran S."/>
            <person name="Witkowska E."/>
            <person name="Larue G.E."/>
            <person name="Fisher S."/>
            <person name="Freeman R.M."/>
            <person name="Gunawardena J."/>
            <person name="Chu W."/>
            <person name="Stover N.A."/>
            <person name="Gregory B.D."/>
            <person name="Nowacki M."/>
            <person name="Derisi J."/>
            <person name="Roy S.W."/>
            <person name="Marshall W.F."/>
            <person name="Sood P."/>
        </authorList>
    </citation>
    <scope>NUCLEOTIDE SEQUENCE [LARGE SCALE GENOMIC DNA]</scope>
    <source>
        <strain evidence="6">WM001</strain>
    </source>
</reference>
<accession>A0A1R2BGV6</accession>
<evidence type="ECO:0000256" key="4">
    <source>
        <dbReference type="ARBA" id="ARBA00023235"/>
    </source>
</evidence>
<evidence type="ECO:0000256" key="3">
    <source>
        <dbReference type="ARBA" id="ARBA00023110"/>
    </source>
</evidence>
<proteinExistence type="predicted"/>
<name>A0A1R2BGV6_9CILI</name>
<dbReference type="EMBL" id="MPUH01000659">
    <property type="protein sequence ID" value="OMJ75969.1"/>
    <property type="molecule type" value="Genomic_DNA"/>
</dbReference>
<sequence>MVESEKGTELIQKAQELKNEGNMLYQAKEYKQAIAKYSKIFLFINGLVSKKDAMAQYSKNLISDENESAISELKYAAYSNMAAAYLALKEYTKAIRKATLALEIKVNSKVLYRRALAYIETGDTDSAKVDLDKANQMQPNDPMIIGAYNKLMQKTEEVLKKEKRKYKGFFDKLDSS</sequence>
<organism evidence="6 7">
    <name type="scientific">Stentor coeruleus</name>
    <dbReference type="NCBI Taxonomy" id="5963"/>
    <lineage>
        <taxon>Eukaryota</taxon>
        <taxon>Sar</taxon>
        <taxon>Alveolata</taxon>
        <taxon>Ciliophora</taxon>
        <taxon>Postciliodesmatophora</taxon>
        <taxon>Heterotrichea</taxon>
        <taxon>Heterotrichida</taxon>
        <taxon>Stentoridae</taxon>
        <taxon>Stentor</taxon>
    </lineage>
</organism>
<feature type="repeat" description="TPR" evidence="5">
    <location>
        <begin position="108"/>
        <end position="141"/>
    </location>
</feature>
<dbReference type="PANTHER" id="PTHR46512">
    <property type="entry name" value="PEPTIDYLPROLYL ISOMERASE"/>
    <property type="match status" value="1"/>
</dbReference>
<dbReference type="AlphaFoldDB" id="A0A1R2BGV6"/>
<comment type="caution">
    <text evidence="6">The sequence shown here is derived from an EMBL/GenBank/DDBJ whole genome shotgun (WGS) entry which is preliminary data.</text>
</comment>
<dbReference type="EC" id="5.2.1.8" evidence="2"/>